<protein>
    <submittedName>
        <fullName evidence="1">Uncharacterized protein</fullName>
    </submittedName>
</protein>
<proteinExistence type="predicted"/>
<dbReference type="EMBL" id="MLJW01000043">
    <property type="protein sequence ID" value="OIR06415.1"/>
    <property type="molecule type" value="Genomic_DNA"/>
</dbReference>
<evidence type="ECO:0000313" key="1">
    <source>
        <dbReference type="EMBL" id="OIR06415.1"/>
    </source>
</evidence>
<sequence>MKFRLAPLLAALSAAVPTAALCAAIAGAPSPEAGPQRPAWLSDASVSVGLVHDSSVFGVQAEQAAHPGFADRSAWVTTVGPRLTLDLRPLLGVGSGGPLRSFTAGYVGSYSFFDHVSGEDNAKHTLVLGLKASESGWSLALDNSLLFVDGGREGPFYSTYSAFSSALPRERRRQIQERPKLSLRRDFGPAFVRAVAASATYDLLVDRHNPVGAYRGYVNFVDRSDANAGLDLGYRAGSDRAYFVGWRVGRQLQARLPWGGTHSDNTYNRLLAGFEGKLLSWLSGSALVGPDFRRYTDAANRGIAGADHTWLYAEGSLSARIAAGDSLSATTKVWHWVSGTGSTSYQDATYALTWKHAVGKRLSLEPGVKFLASKYDYPAVRNDQAWALSCEAACALSRRCTISASYSWFQSRSRIPEAIAPGRGVDLDVASVSVKWAL</sequence>
<comment type="caution">
    <text evidence="1">The sequence shown here is derived from an EMBL/GenBank/DDBJ whole genome shotgun (WGS) entry which is preliminary data.</text>
</comment>
<gene>
    <name evidence="1" type="ORF">GALL_113250</name>
</gene>
<accession>A0A1J5SDF2</accession>
<dbReference type="AlphaFoldDB" id="A0A1J5SDF2"/>
<name>A0A1J5SDF2_9ZZZZ</name>
<reference evidence="1" key="1">
    <citation type="submission" date="2016-10" db="EMBL/GenBank/DDBJ databases">
        <title>Sequence of Gallionella enrichment culture.</title>
        <authorList>
            <person name="Poehlein A."/>
            <person name="Muehling M."/>
            <person name="Daniel R."/>
        </authorList>
    </citation>
    <scope>NUCLEOTIDE SEQUENCE</scope>
</reference>
<organism evidence="1">
    <name type="scientific">mine drainage metagenome</name>
    <dbReference type="NCBI Taxonomy" id="410659"/>
    <lineage>
        <taxon>unclassified sequences</taxon>
        <taxon>metagenomes</taxon>
        <taxon>ecological metagenomes</taxon>
    </lineage>
</organism>